<reference evidence="1 2" key="1">
    <citation type="submission" date="2020-03" db="EMBL/GenBank/DDBJ databases">
        <title>Genomic analysis of Bacteroides faecium CBA7301.</title>
        <authorList>
            <person name="Kim J."/>
            <person name="Roh S.W."/>
        </authorList>
    </citation>
    <scope>NUCLEOTIDE SEQUENCE [LARGE SCALE GENOMIC DNA]</scope>
    <source>
        <strain evidence="1 2">CBA7301</strain>
    </source>
</reference>
<keyword evidence="2" id="KW-1185">Reference proteome</keyword>
<evidence type="ECO:0008006" key="3">
    <source>
        <dbReference type="Google" id="ProtNLM"/>
    </source>
</evidence>
<gene>
    <name evidence="1" type="ORF">BacF7301_04920</name>
</gene>
<dbReference type="Proteomes" id="UP000501780">
    <property type="component" value="Chromosome"/>
</dbReference>
<dbReference type="EMBL" id="CP050831">
    <property type="protein sequence ID" value="QIU93533.1"/>
    <property type="molecule type" value="Genomic_DNA"/>
</dbReference>
<protein>
    <recommendedName>
        <fullName evidence="3">DUF1837 domain-containing protein</fullName>
    </recommendedName>
</protein>
<evidence type="ECO:0000313" key="1">
    <source>
        <dbReference type="EMBL" id="QIU93533.1"/>
    </source>
</evidence>
<sequence>MPEFVKLDVKVFDKFIQKFSERYISQRTETQVSLDSIDSSQLDDCGFDVEKLKQVIRKNAVAVDFKREQGLAPAILNDIYRSDLGELLMTYYFEEKIGEDKRFIIPLKNISSRELAQLPGRSLDAIGYRIDKGLFNILLGEAKVSEQKKTPPDVVHLTDDSIYKSQKKHHEDLPMVIQKLSDYCRKLGAEDFVTFACAVLYMETGQTDKYSLTFGCALIRDYTCCNGSDFGKMQTNVSDFDPNDVHFVVLSFTQKTISETVDLFYREVQKTVRR</sequence>
<accession>A0A6H0KK26</accession>
<dbReference type="KEGG" id="bfc:BacF7301_04920"/>
<dbReference type="AlphaFoldDB" id="A0A6H0KK26"/>
<dbReference type="RefSeq" id="WP_167960764.1">
    <property type="nucleotide sequence ID" value="NZ_CP050831.1"/>
</dbReference>
<proteinExistence type="predicted"/>
<evidence type="ECO:0000313" key="2">
    <source>
        <dbReference type="Proteomes" id="UP000501780"/>
    </source>
</evidence>
<organism evidence="1 2">
    <name type="scientific">Bacteroides faecium</name>
    <dbReference type="NCBI Taxonomy" id="2715212"/>
    <lineage>
        <taxon>Bacteria</taxon>
        <taxon>Pseudomonadati</taxon>
        <taxon>Bacteroidota</taxon>
        <taxon>Bacteroidia</taxon>
        <taxon>Bacteroidales</taxon>
        <taxon>Bacteroidaceae</taxon>
        <taxon>Bacteroides</taxon>
    </lineage>
</organism>
<name>A0A6H0KK26_9BACE</name>